<dbReference type="InterPro" id="IPR015939">
    <property type="entry name" value="Fum_Rdtase/Succ_DH_flav-like_C"/>
</dbReference>
<protein>
    <recommendedName>
        <fullName evidence="5 12">L-aspartate oxidase</fullName>
        <ecNumber evidence="4 12">1.4.3.16</ecNumber>
    </recommendedName>
</protein>
<dbReference type="SUPFAM" id="SSF51905">
    <property type="entry name" value="FAD/NAD(P)-binding domain"/>
    <property type="match status" value="1"/>
</dbReference>
<dbReference type="EC" id="1.4.3.16" evidence="4 12"/>
<evidence type="ECO:0000256" key="1">
    <source>
        <dbReference type="ARBA" id="ARBA00001974"/>
    </source>
</evidence>
<dbReference type="EMBL" id="QRCM01000001">
    <property type="protein sequence ID" value="TXG91368.1"/>
    <property type="molecule type" value="Genomic_DNA"/>
</dbReference>
<evidence type="ECO:0000256" key="5">
    <source>
        <dbReference type="ARBA" id="ARBA00021901"/>
    </source>
</evidence>
<evidence type="ECO:0000256" key="9">
    <source>
        <dbReference type="ARBA" id="ARBA00023002"/>
    </source>
</evidence>
<comment type="caution">
    <text evidence="16">The sequence shown here is derived from an EMBL/GenBank/DDBJ whole genome shotgun (WGS) entry which is preliminary data.</text>
</comment>
<dbReference type="InterPro" id="IPR027477">
    <property type="entry name" value="Succ_DH/fumarate_Rdtase_cat_sf"/>
</dbReference>
<sequence length="532" mass="53607">MTGRAASCAWERAADLVVVGGGAAGLAAACEAAERGLRVLVLVKSGDTATRLAQGGLAAVLPGGDPGDSLASHAADTHAAGDGHCDDGAVRTIVAEGASVVDLLVRRGARFDGGDLAPYLTREGGHSARRIVHAGGDATGVEIQRTLSAAAHAAQGVTVVEDVAVLRVLTGPRGVAGVLAVSHDGLGVVHAPAVLLATGGIGALYEVGTNPETATGDGIALALDAGARVADLEFVQFHPTALVVPDARGRSPLVSEALRGEGAVLVGLDGARVTAGVHPLGDLAPRDVVARAVTAHMHSTGARHVLLDATAVHDVAQRFPTVTAACRGIGIDPATDPIPVAAAAHYACGGVVADTHGRTDVRGLYAAGEVACTGLHGANRLASNSLLEAVAVGRRAGRAATERLAAVGETRRDVTDAALPRRRVLARTLVQSLATEFAGVRRTGSGLAELAAVVESAPLREISTLRGAEDAALTTTAHAIALAAAERTETRGCHARTDHPGRDDALAHRITVARRGDDLVVGRSTDHLGVAS</sequence>
<evidence type="ECO:0000259" key="14">
    <source>
        <dbReference type="Pfam" id="PF00890"/>
    </source>
</evidence>
<evidence type="ECO:0000256" key="3">
    <source>
        <dbReference type="ARBA" id="ARBA00008562"/>
    </source>
</evidence>
<evidence type="ECO:0000256" key="11">
    <source>
        <dbReference type="ARBA" id="ARBA00048305"/>
    </source>
</evidence>
<comment type="pathway">
    <text evidence="2 13">Cofactor biosynthesis; NAD(+) biosynthesis; iminoaspartate from L-aspartate (oxidase route): step 1/1.</text>
</comment>
<keyword evidence="7 13" id="KW-0662">Pyridine nucleotide biosynthesis</keyword>
<evidence type="ECO:0000256" key="13">
    <source>
        <dbReference type="RuleBase" id="RU362049"/>
    </source>
</evidence>
<dbReference type="GO" id="GO:0034628">
    <property type="term" value="P:'de novo' NAD+ biosynthetic process from L-aspartate"/>
    <property type="evidence" value="ECO:0007669"/>
    <property type="project" value="TreeGrafter"/>
</dbReference>
<dbReference type="AlphaFoldDB" id="A0A6P2CK70"/>
<dbReference type="SUPFAM" id="SSF56425">
    <property type="entry name" value="Succinate dehydrogenase/fumarate reductase flavoprotein, catalytic domain"/>
    <property type="match status" value="1"/>
</dbReference>
<dbReference type="InterPro" id="IPR005288">
    <property type="entry name" value="NadB"/>
</dbReference>
<dbReference type="FunFam" id="3.90.700.10:FF:000002">
    <property type="entry name" value="L-aspartate oxidase"/>
    <property type="match status" value="1"/>
</dbReference>
<proteinExistence type="inferred from homology"/>
<dbReference type="PROSITE" id="PS51257">
    <property type="entry name" value="PROKAR_LIPOPROTEIN"/>
    <property type="match status" value="1"/>
</dbReference>
<comment type="function">
    <text evidence="10">Catalyzes the oxidation of L-aspartate to iminoaspartate, the first step in the de novo biosynthesis of NAD(+).</text>
</comment>
<comment type="cofactor">
    <cofactor evidence="1 13">
        <name>FAD</name>
        <dbReference type="ChEBI" id="CHEBI:57692"/>
    </cofactor>
</comment>
<dbReference type="Gene3D" id="3.50.50.60">
    <property type="entry name" value="FAD/NAD(P)-binding domain"/>
    <property type="match status" value="1"/>
</dbReference>
<feature type="domain" description="FAD-dependent oxidoreductase 2 FAD-binding" evidence="14">
    <location>
        <begin position="15"/>
        <end position="386"/>
    </location>
</feature>
<dbReference type="NCBIfam" id="TIGR00551">
    <property type="entry name" value="nadB"/>
    <property type="match status" value="1"/>
</dbReference>
<evidence type="ECO:0000259" key="15">
    <source>
        <dbReference type="Pfam" id="PF02910"/>
    </source>
</evidence>
<dbReference type="RefSeq" id="WP_010836204.1">
    <property type="nucleotide sequence ID" value="NZ_QRCM01000001.1"/>
</dbReference>
<evidence type="ECO:0000256" key="2">
    <source>
        <dbReference type="ARBA" id="ARBA00004950"/>
    </source>
</evidence>
<evidence type="ECO:0000256" key="6">
    <source>
        <dbReference type="ARBA" id="ARBA00022630"/>
    </source>
</evidence>
<dbReference type="Proteomes" id="UP000471120">
    <property type="component" value="Unassembled WGS sequence"/>
</dbReference>
<accession>A0A6P2CK70</accession>
<dbReference type="Gene3D" id="1.20.58.100">
    <property type="entry name" value="Fumarate reductase/succinate dehydrogenase flavoprotein-like, C-terminal domain"/>
    <property type="match status" value="1"/>
</dbReference>
<dbReference type="PANTHER" id="PTHR42716:SF2">
    <property type="entry name" value="L-ASPARTATE OXIDASE, CHLOROPLASTIC"/>
    <property type="match status" value="1"/>
</dbReference>
<dbReference type="PRINTS" id="PR00368">
    <property type="entry name" value="FADPNR"/>
</dbReference>
<organism evidence="16 17">
    <name type="scientific">Rhodococcus rhodnii</name>
    <dbReference type="NCBI Taxonomy" id="38312"/>
    <lineage>
        <taxon>Bacteria</taxon>
        <taxon>Bacillati</taxon>
        <taxon>Actinomycetota</taxon>
        <taxon>Actinomycetes</taxon>
        <taxon>Mycobacteriales</taxon>
        <taxon>Nocardiaceae</taxon>
        <taxon>Rhodococcus</taxon>
    </lineage>
</organism>
<dbReference type="PANTHER" id="PTHR42716">
    <property type="entry name" value="L-ASPARTATE OXIDASE"/>
    <property type="match status" value="1"/>
</dbReference>
<dbReference type="InterPro" id="IPR003953">
    <property type="entry name" value="FAD-dep_OxRdtase_2_FAD-bd"/>
</dbReference>
<comment type="subcellular location">
    <subcellularLocation>
        <location evidence="13">Cytoplasm</location>
    </subcellularLocation>
</comment>
<evidence type="ECO:0000313" key="16">
    <source>
        <dbReference type="EMBL" id="TXG91368.1"/>
    </source>
</evidence>
<dbReference type="GO" id="GO:0033765">
    <property type="term" value="F:steroid dehydrogenase activity, acting on the CH-CH group of donors"/>
    <property type="evidence" value="ECO:0007669"/>
    <property type="project" value="UniProtKB-ARBA"/>
</dbReference>
<evidence type="ECO:0000256" key="12">
    <source>
        <dbReference type="NCBIfam" id="TIGR00551"/>
    </source>
</evidence>
<dbReference type="PRINTS" id="PR00411">
    <property type="entry name" value="PNDRDTASEI"/>
</dbReference>
<keyword evidence="9 13" id="KW-0560">Oxidoreductase</keyword>
<dbReference type="UniPathway" id="UPA00253">
    <property type="reaction ID" value="UER00326"/>
</dbReference>
<gene>
    <name evidence="16" type="primary">nadB</name>
    <name evidence="16" type="ORF">DW322_15550</name>
</gene>
<dbReference type="Pfam" id="PF02910">
    <property type="entry name" value="Succ_DH_flav_C"/>
    <property type="match status" value="1"/>
</dbReference>
<comment type="similarity">
    <text evidence="3 13">Belongs to the FAD-dependent oxidoreductase 2 family. NadB subfamily.</text>
</comment>
<evidence type="ECO:0000256" key="4">
    <source>
        <dbReference type="ARBA" id="ARBA00012173"/>
    </source>
</evidence>
<reference evidence="16 17" key="1">
    <citation type="submission" date="2018-07" db="EMBL/GenBank/DDBJ databases">
        <title>Genome sequence of Rhodococcus rhodnii ATCC 35071 from Rhodnius prolixus.</title>
        <authorList>
            <person name="Patel V."/>
            <person name="Vogel K.J."/>
        </authorList>
    </citation>
    <scope>NUCLEOTIDE SEQUENCE [LARGE SCALE GENOMIC DNA]</scope>
    <source>
        <strain evidence="16 17">ATCC 35071</strain>
    </source>
</reference>
<evidence type="ECO:0000256" key="10">
    <source>
        <dbReference type="ARBA" id="ARBA00029426"/>
    </source>
</evidence>
<name>A0A6P2CK70_9NOCA</name>
<keyword evidence="8 13" id="KW-0274">FAD</keyword>
<dbReference type="SUPFAM" id="SSF46977">
    <property type="entry name" value="Succinate dehydrogenase/fumarate reductase flavoprotein C-terminal domain"/>
    <property type="match status" value="1"/>
</dbReference>
<evidence type="ECO:0000256" key="8">
    <source>
        <dbReference type="ARBA" id="ARBA00022827"/>
    </source>
</evidence>
<dbReference type="Pfam" id="PF00890">
    <property type="entry name" value="FAD_binding_2"/>
    <property type="match status" value="1"/>
</dbReference>
<evidence type="ECO:0000313" key="17">
    <source>
        <dbReference type="Proteomes" id="UP000471120"/>
    </source>
</evidence>
<dbReference type="GO" id="GO:0008734">
    <property type="term" value="F:L-aspartate oxidase activity"/>
    <property type="evidence" value="ECO:0007669"/>
    <property type="project" value="UniProtKB-UniRule"/>
</dbReference>
<dbReference type="InterPro" id="IPR036188">
    <property type="entry name" value="FAD/NAD-bd_sf"/>
</dbReference>
<dbReference type="Gene3D" id="3.90.700.10">
    <property type="entry name" value="Succinate dehydrogenase/fumarate reductase flavoprotein, catalytic domain"/>
    <property type="match status" value="1"/>
</dbReference>
<dbReference type="GO" id="GO:0005737">
    <property type="term" value="C:cytoplasm"/>
    <property type="evidence" value="ECO:0007669"/>
    <property type="project" value="UniProtKB-SubCell"/>
</dbReference>
<comment type="catalytic activity">
    <reaction evidence="11">
        <text>L-aspartate + O2 = iminosuccinate + H2O2</text>
        <dbReference type="Rhea" id="RHEA:25876"/>
        <dbReference type="ChEBI" id="CHEBI:15379"/>
        <dbReference type="ChEBI" id="CHEBI:16240"/>
        <dbReference type="ChEBI" id="CHEBI:29991"/>
        <dbReference type="ChEBI" id="CHEBI:77875"/>
        <dbReference type="EC" id="1.4.3.16"/>
    </reaction>
    <physiologicalReaction direction="left-to-right" evidence="11">
        <dbReference type="Rhea" id="RHEA:25877"/>
    </physiologicalReaction>
</comment>
<evidence type="ECO:0000256" key="7">
    <source>
        <dbReference type="ARBA" id="ARBA00022642"/>
    </source>
</evidence>
<dbReference type="InterPro" id="IPR037099">
    <property type="entry name" value="Fum_R/Succ_DH_flav-like_C_sf"/>
</dbReference>
<feature type="domain" description="Fumarate reductase/succinate dehydrogenase flavoprotein-like C-terminal" evidence="15">
    <location>
        <begin position="471"/>
        <end position="513"/>
    </location>
</feature>
<keyword evidence="6 13" id="KW-0285">Flavoprotein</keyword>